<dbReference type="AlphaFoldDB" id="A0ABD1QLY4"/>
<dbReference type="Proteomes" id="UP001604277">
    <property type="component" value="Unassembled WGS sequence"/>
</dbReference>
<protein>
    <submittedName>
        <fullName evidence="2">Uncharacterized protein</fullName>
    </submittedName>
</protein>
<name>A0ABD1QLY4_9LAMI</name>
<sequence>MHASEERIRQDSQKWDGQEKRQNLTGSLIKEEVKVELEEEEEPAVPISQNYQVNEEDVEFKQQEHREEGESTVPTSESEDDMTIDQYFRSKGKQIKFSFVGELETPLEANERPLGMKRKFQCLDYDTEEEAHLNSRSPKR</sequence>
<feature type="compositionally biased region" description="Basic and acidic residues" evidence="1">
    <location>
        <begin position="59"/>
        <end position="69"/>
    </location>
</feature>
<organism evidence="2 3">
    <name type="scientific">Forsythia ovata</name>
    <dbReference type="NCBI Taxonomy" id="205694"/>
    <lineage>
        <taxon>Eukaryota</taxon>
        <taxon>Viridiplantae</taxon>
        <taxon>Streptophyta</taxon>
        <taxon>Embryophyta</taxon>
        <taxon>Tracheophyta</taxon>
        <taxon>Spermatophyta</taxon>
        <taxon>Magnoliopsida</taxon>
        <taxon>eudicotyledons</taxon>
        <taxon>Gunneridae</taxon>
        <taxon>Pentapetalae</taxon>
        <taxon>asterids</taxon>
        <taxon>lamiids</taxon>
        <taxon>Lamiales</taxon>
        <taxon>Oleaceae</taxon>
        <taxon>Forsythieae</taxon>
        <taxon>Forsythia</taxon>
    </lineage>
</organism>
<evidence type="ECO:0000256" key="1">
    <source>
        <dbReference type="SAM" id="MobiDB-lite"/>
    </source>
</evidence>
<dbReference type="EMBL" id="JBFOLJ010000014">
    <property type="protein sequence ID" value="KAL2477242.1"/>
    <property type="molecule type" value="Genomic_DNA"/>
</dbReference>
<feature type="compositionally biased region" description="Basic and acidic residues" evidence="1">
    <location>
        <begin position="1"/>
        <end position="22"/>
    </location>
</feature>
<feature type="region of interest" description="Disordered" evidence="1">
    <location>
        <begin position="1"/>
        <end position="80"/>
    </location>
</feature>
<keyword evidence="3" id="KW-1185">Reference proteome</keyword>
<accession>A0ABD1QLY4</accession>
<gene>
    <name evidence="2" type="ORF">Fot_46256</name>
</gene>
<comment type="caution">
    <text evidence="2">The sequence shown here is derived from an EMBL/GenBank/DDBJ whole genome shotgun (WGS) entry which is preliminary data.</text>
</comment>
<proteinExistence type="predicted"/>
<evidence type="ECO:0000313" key="2">
    <source>
        <dbReference type="EMBL" id="KAL2477242.1"/>
    </source>
</evidence>
<evidence type="ECO:0000313" key="3">
    <source>
        <dbReference type="Proteomes" id="UP001604277"/>
    </source>
</evidence>
<reference evidence="3" key="1">
    <citation type="submission" date="2024-07" db="EMBL/GenBank/DDBJ databases">
        <title>Two chromosome-level genome assemblies of Korean endemic species Abeliophyllum distichum and Forsythia ovata (Oleaceae).</title>
        <authorList>
            <person name="Jang H."/>
        </authorList>
    </citation>
    <scope>NUCLEOTIDE SEQUENCE [LARGE SCALE GENOMIC DNA]</scope>
</reference>